<gene>
    <name evidence="1" type="ORF">PPRIM_AZ9-3.1.T1060075</name>
</gene>
<dbReference type="EMBL" id="CAJJDM010000109">
    <property type="protein sequence ID" value="CAD8098151.1"/>
    <property type="molecule type" value="Genomic_DNA"/>
</dbReference>
<dbReference type="Proteomes" id="UP000688137">
    <property type="component" value="Unassembled WGS sequence"/>
</dbReference>
<accession>A0A8S1P582</accession>
<dbReference type="PANTHER" id="PTHR31355:SF31">
    <property type="entry name" value="CHROMOSOME UNDETERMINED SCAFFOLD_74, WHOLE GENOME SHOTGUN SEQUENCE"/>
    <property type="match status" value="1"/>
</dbReference>
<dbReference type="PANTHER" id="PTHR31355">
    <property type="entry name" value="MICROTUBULE-ASSOCIATED PROTEIN TORTIFOLIA1"/>
    <property type="match status" value="1"/>
</dbReference>
<evidence type="ECO:0008006" key="3">
    <source>
        <dbReference type="Google" id="ProtNLM"/>
    </source>
</evidence>
<dbReference type="InterPro" id="IPR033337">
    <property type="entry name" value="TORTIFOLIA1/SINE1-2"/>
</dbReference>
<protein>
    <recommendedName>
        <fullName evidence="3">TOG domain-containing protein</fullName>
    </recommendedName>
</protein>
<dbReference type="OMA" id="FYTIMFY"/>
<dbReference type="AlphaFoldDB" id="A0A8S1P582"/>
<keyword evidence="2" id="KW-1185">Reference proteome</keyword>
<organism evidence="1 2">
    <name type="scientific">Paramecium primaurelia</name>
    <dbReference type="NCBI Taxonomy" id="5886"/>
    <lineage>
        <taxon>Eukaryota</taxon>
        <taxon>Sar</taxon>
        <taxon>Alveolata</taxon>
        <taxon>Ciliophora</taxon>
        <taxon>Intramacronucleata</taxon>
        <taxon>Oligohymenophorea</taxon>
        <taxon>Peniculida</taxon>
        <taxon>Parameciidae</taxon>
        <taxon>Paramecium</taxon>
    </lineage>
</organism>
<name>A0A8S1P582_PARPR</name>
<evidence type="ECO:0000313" key="1">
    <source>
        <dbReference type="EMBL" id="CAD8098151.1"/>
    </source>
</evidence>
<dbReference type="GO" id="GO:0005874">
    <property type="term" value="C:microtubule"/>
    <property type="evidence" value="ECO:0007669"/>
    <property type="project" value="InterPro"/>
</dbReference>
<proteinExistence type="predicted"/>
<dbReference type="GO" id="GO:0008017">
    <property type="term" value="F:microtubule binding"/>
    <property type="evidence" value="ECO:0007669"/>
    <property type="project" value="InterPro"/>
</dbReference>
<comment type="caution">
    <text evidence="1">The sequence shown here is derived from an EMBL/GenBank/DDBJ whole genome shotgun (WGS) entry which is preliminary data.</text>
</comment>
<evidence type="ECO:0000313" key="2">
    <source>
        <dbReference type="Proteomes" id="UP000688137"/>
    </source>
</evidence>
<sequence>MSLEEFDAFTSLKALRDLKKQIEAKAQIDQKSKAALQYIQKAQPLSQYDLRIQFQHWLAKLGDLSTKQIAYTNIFQLVQQNQSQPNLQLLITCLQTPINGKGSESIIKTINIIVGIYGDTISVTDIYKFIEIMLKYFNDSNNNVQMAISECWSNIYIKNISKKPVQQRVLLMYSTLSQLIGSGGSRQTQETATIVLSQLFETLTTAQDLSFIKDVVKDYLGIYLKQQIDHSGFYTIMFYILKTLQIQSFTSQQIQVIDKTLQGINNQKLNYRTRVGALNLMKLIATQYQNSNFKIALGNLHEQVIIVLEDSTRDRVIAVQNAARTALKEWMRLKLQVDCELIPNPVSLDQSPGFLKKQSGSGGGQVYVNQKISNQQQFKQDIKQALIEDQFENTVDYSNIVHEPNLNVWQKAMRLQQDGLLEDAVELLLHEGDDLYLIRFLMSYKNYSQLFDHLQNSLALRLIDTLILILESDFLNILCLDFIQQFIDCGLGDWFKDTDFTDYLEYNTEQNLPSTPLCKKVRDQLK</sequence>
<reference evidence="1" key="1">
    <citation type="submission" date="2021-01" db="EMBL/GenBank/DDBJ databases">
        <authorList>
            <consortium name="Genoscope - CEA"/>
            <person name="William W."/>
        </authorList>
    </citation>
    <scope>NUCLEOTIDE SEQUENCE</scope>
</reference>